<keyword evidence="9 15" id="KW-0067">ATP-binding</keyword>
<keyword evidence="13" id="KW-0406">Ion transport</keyword>
<dbReference type="NCBIfam" id="TIGR01525">
    <property type="entry name" value="ATPase-IB_hvy"/>
    <property type="match status" value="1"/>
</dbReference>
<dbReference type="KEGG" id="amob:HG15A2_20680"/>
<dbReference type="PRINTS" id="PR00119">
    <property type="entry name" value="CATATPASE"/>
</dbReference>
<evidence type="ECO:0000256" key="2">
    <source>
        <dbReference type="ARBA" id="ARBA00006024"/>
    </source>
</evidence>
<gene>
    <name evidence="18" type="primary">ctpV</name>
    <name evidence="18" type="ORF">HG15A2_20680</name>
</gene>
<keyword evidence="3" id="KW-0813">Transport</keyword>
<dbReference type="GO" id="GO:0055070">
    <property type="term" value="P:copper ion homeostasis"/>
    <property type="evidence" value="ECO:0007669"/>
    <property type="project" value="TreeGrafter"/>
</dbReference>
<dbReference type="GO" id="GO:0016887">
    <property type="term" value="F:ATP hydrolysis activity"/>
    <property type="evidence" value="ECO:0007669"/>
    <property type="project" value="InterPro"/>
</dbReference>
<keyword evidence="7 15" id="KW-0479">Metal-binding</keyword>
<dbReference type="NCBIfam" id="TIGR01494">
    <property type="entry name" value="ATPase_P-type"/>
    <property type="match status" value="2"/>
</dbReference>
<keyword evidence="11" id="KW-1278">Translocase</keyword>
<sequence length="750" mass="79821">MNADVVNAKDRHAFCAFCGLPLPSGFQLGSHSTEQQQDYCCTGCRSVATVEQAQGEQGKAAQGLLRLGLAVFLTMNTMVFTMALWSGDLYPEESFADPLATSLRSVFRWATLVFAMPVLWLLGGPIIQGVRQSLRRRSITTDLLILGGVSAAYGYSIVSVLRGEGHVYFEVGSMVLVFVSIGRWLEAKGKLRTNESLDRLASLLPETVRRLDANGSFQETPREQITSGDVLRVLAGERIPVDGIIQTGVAEVDEQMISGESRFSAKTVGDQVFGGTLNIDGDLRIAVTSEDGKETLTRLIELVRSARSTKGSHERLADRIATWFVPAVFVIALLAGWWQGTLNGLDQGILTGLAVALIACPCALGLATPMAVWTALGRAAEHGVLFRSGLVMEKLARIRYVYFDKTGTLTENQPEATHLIVADPLQRERILEVAGAVTSGSRHQLSQAIAQFAEHRIAGGAPHEAALVSTLPGKGLISNLPDLGDVVLGSRRLLTESQLHLPASLDEQAAERSDSQLVFLGWGGEVKGAFCFEEQVRPEAAEALAACRQLGLPVELLTGDAEVRATTIGRALALPASGGLLPEEKFAAIRARSTEGPVAMIGDGLNDAPALAAADVGVALGCGADVSRDAAGVCLLANDLRRFPWAVELARTTSRIVTQNLFWAFLYNVFGIALAATGRLNPIWAALAMAVSSLLVVANSLRLSRFPLELSLAEGSTAAESHSPLLVSNIQPTGDQSTGAPELEPTAVAS</sequence>
<dbReference type="InterPro" id="IPR023298">
    <property type="entry name" value="ATPase_P-typ_TM_dom_sf"/>
</dbReference>
<keyword evidence="6 15" id="KW-0812">Transmembrane</keyword>
<evidence type="ECO:0000256" key="14">
    <source>
        <dbReference type="ARBA" id="ARBA00023136"/>
    </source>
</evidence>
<accession>A0A517MV71</accession>
<evidence type="ECO:0000313" key="18">
    <source>
        <dbReference type="EMBL" id="QDS98783.1"/>
    </source>
</evidence>
<dbReference type="Gene3D" id="3.40.1110.10">
    <property type="entry name" value="Calcium-transporting ATPase, cytoplasmic domain N"/>
    <property type="match status" value="1"/>
</dbReference>
<evidence type="ECO:0000256" key="16">
    <source>
        <dbReference type="SAM" id="MobiDB-lite"/>
    </source>
</evidence>
<dbReference type="GO" id="GO:0005886">
    <property type="term" value="C:plasma membrane"/>
    <property type="evidence" value="ECO:0007669"/>
    <property type="project" value="UniProtKB-SubCell"/>
</dbReference>
<evidence type="ECO:0000256" key="12">
    <source>
        <dbReference type="ARBA" id="ARBA00022989"/>
    </source>
</evidence>
<feature type="transmembrane region" description="Helical" evidence="15">
    <location>
        <begin position="167"/>
        <end position="185"/>
    </location>
</feature>
<evidence type="ECO:0000256" key="13">
    <source>
        <dbReference type="ARBA" id="ARBA00023065"/>
    </source>
</evidence>
<feature type="transmembrane region" description="Helical" evidence="15">
    <location>
        <begin position="64"/>
        <end position="86"/>
    </location>
</feature>
<keyword evidence="4 15" id="KW-1003">Cell membrane</keyword>
<evidence type="ECO:0000256" key="10">
    <source>
        <dbReference type="ARBA" id="ARBA00022842"/>
    </source>
</evidence>
<dbReference type="InterPro" id="IPR036412">
    <property type="entry name" value="HAD-like_sf"/>
</dbReference>
<evidence type="ECO:0000256" key="6">
    <source>
        <dbReference type="ARBA" id="ARBA00022692"/>
    </source>
</evidence>
<feature type="compositionally biased region" description="Polar residues" evidence="16">
    <location>
        <begin position="730"/>
        <end position="739"/>
    </location>
</feature>
<dbReference type="InterPro" id="IPR008250">
    <property type="entry name" value="ATPase_P-typ_transduc_dom_A_sf"/>
</dbReference>
<evidence type="ECO:0000259" key="17">
    <source>
        <dbReference type="Pfam" id="PF00122"/>
    </source>
</evidence>
<organism evidence="18 19">
    <name type="scientific">Adhaeretor mobilis</name>
    <dbReference type="NCBI Taxonomy" id="1930276"/>
    <lineage>
        <taxon>Bacteria</taxon>
        <taxon>Pseudomonadati</taxon>
        <taxon>Planctomycetota</taxon>
        <taxon>Planctomycetia</taxon>
        <taxon>Pirellulales</taxon>
        <taxon>Lacipirellulaceae</taxon>
        <taxon>Adhaeretor</taxon>
    </lineage>
</organism>
<dbReference type="SFLD" id="SFLDG00002">
    <property type="entry name" value="C1.7:_P-type_atpase_like"/>
    <property type="match status" value="1"/>
</dbReference>
<dbReference type="PANTHER" id="PTHR43520">
    <property type="entry name" value="ATP7, ISOFORM B"/>
    <property type="match status" value="1"/>
</dbReference>
<evidence type="ECO:0000256" key="1">
    <source>
        <dbReference type="ARBA" id="ARBA00004651"/>
    </source>
</evidence>
<dbReference type="PROSITE" id="PS01229">
    <property type="entry name" value="COF_2"/>
    <property type="match status" value="1"/>
</dbReference>
<dbReference type="GO" id="GO:0043682">
    <property type="term" value="F:P-type divalent copper transporter activity"/>
    <property type="evidence" value="ECO:0007669"/>
    <property type="project" value="TreeGrafter"/>
</dbReference>
<dbReference type="AlphaFoldDB" id="A0A517MV71"/>
<dbReference type="InterPro" id="IPR023299">
    <property type="entry name" value="ATPase_P-typ_cyto_dom_N"/>
</dbReference>
<dbReference type="SUPFAM" id="SSF81665">
    <property type="entry name" value="Calcium ATPase, transmembrane domain M"/>
    <property type="match status" value="1"/>
</dbReference>
<evidence type="ECO:0000313" key="19">
    <source>
        <dbReference type="Proteomes" id="UP000319852"/>
    </source>
</evidence>
<keyword evidence="19" id="KW-1185">Reference proteome</keyword>
<feature type="transmembrane region" description="Helical" evidence="15">
    <location>
        <begin position="139"/>
        <end position="161"/>
    </location>
</feature>
<dbReference type="NCBIfam" id="TIGR01511">
    <property type="entry name" value="ATPase-IB1_Cu"/>
    <property type="match status" value="1"/>
</dbReference>
<feature type="region of interest" description="Disordered" evidence="16">
    <location>
        <begin position="730"/>
        <end position="750"/>
    </location>
</feature>
<evidence type="ECO:0000256" key="5">
    <source>
        <dbReference type="ARBA" id="ARBA00022553"/>
    </source>
</evidence>
<dbReference type="InterPro" id="IPR023214">
    <property type="entry name" value="HAD_sf"/>
</dbReference>
<comment type="subcellular location">
    <subcellularLocation>
        <location evidence="1">Cell membrane</location>
        <topology evidence="1">Multi-pass membrane protein</topology>
    </subcellularLocation>
</comment>
<evidence type="ECO:0000256" key="11">
    <source>
        <dbReference type="ARBA" id="ARBA00022967"/>
    </source>
</evidence>
<keyword evidence="8 15" id="KW-0547">Nucleotide-binding</keyword>
<dbReference type="Gene3D" id="2.70.150.10">
    <property type="entry name" value="Calcium-transporting ATPase, cytoplasmic transduction domain A"/>
    <property type="match status" value="1"/>
</dbReference>
<dbReference type="Pfam" id="PF00702">
    <property type="entry name" value="Hydrolase"/>
    <property type="match status" value="1"/>
</dbReference>
<evidence type="ECO:0000256" key="7">
    <source>
        <dbReference type="ARBA" id="ARBA00022723"/>
    </source>
</evidence>
<evidence type="ECO:0000256" key="8">
    <source>
        <dbReference type="ARBA" id="ARBA00022741"/>
    </source>
</evidence>
<keyword evidence="12 15" id="KW-1133">Transmembrane helix</keyword>
<dbReference type="SFLD" id="SFLDS00003">
    <property type="entry name" value="Haloacid_Dehalogenase"/>
    <property type="match status" value="1"/>
</dbReference>
<feature type="transmembrane region" description="Helical" evidence="15">
    <location>
        <begin position="661"/>
        <end position="677"/>
    </location>
</feature>
<dbReference type="EMBL" id="CP036263">
    <property type="protein sequence ID" value="QDS98783.1"/>
    <property type="molecule type" value="Genomic_DNA"/>
</dbReference>
<dbReference type="InterPro" id="IPR018303">
    <property type="entry name" value="ATPase_P-typ_P_site"/>
</dbReference>
<evidence type="ECO:0000256" key="3">
    <source>
        <dbReference type="ARBA" id="ARBA00022448"/>
    </source>
</evidence>
<evidence type="ECO:0000256" key="4">
    <source>
        <dbReference type="ARBA" id="ARBA00022475"/>
    </source>
</evidence>
<dbReference type="RefSeq" id="WP_145060028.1">
    <property type="nucleotide sequence ID" value="NZ_CP036263.1"/>
</dbReference>
<feature type="transmembrane region" description="Helical" evidence="15">
    <location>
        <begin position="106"/>
        <end position="127"/>
    </location>
</feature>
<dbReference type="PANTHER" id="PTHR43520:SF5">
    <property type="entry name" value="CATION-TRANSPORTING P-TYPE ATPASE-RELATED"/>
    <property type="match status" value="1"/>
</dbReference>
<dbReference type="InterPro" id="IPR044492">
    <property type="entry name" value="P_typ_ATPase_HD_dom"/>
</dbReference>
<evidence type="ECO:0000256" key="15">
    <source>
        <dbReference type="RuleBase" id="RU362081"/>
    </source>
</evidence>
<dbReference type="GO" id="GO:0005507">
    <property type="term" value="F:copper ion binding"/>
    <property type="evidence" value="ECO:0007669"/>
    <property type="project" value="TreeGrafter"/>
</dbReference>
<reference evidence="18 19" key="1">
    <citation type="submission" date="2019-02" db="EMBL/GenBank/DDBJ databases">
        <title>Deep-cultivation of Planctomycetes and their phenomic and genomic characterization uncovers novel biology.</title>
        <authorList>
            <person name="Wiegand S."/>
            <person name="Jogler M."/>
            <person name="Boedeker C."/>
            <person name="Pinto D."/>
            <person name="Vollmers J."/>
            <person name="Rivas-Marin E."/>
            <person name="Kohn T."/>
            <person name="Peeters S.H."/>
            <person name="Heuer A."/>
            <person name="Rast P."/>
            <person name="Oberbeckmann S."/>
            <person name="Bunk B."/>
            <person name="Jeske O."/>
            <person name="Meyerdierks A."/>
            <person name="Storesund J.E."/>
            <person name="Kallscheuer N."/>
            <person name="Luecker S."/>
            <person name="Lage O.M."/>
            <person name="Pohl T."/>
            <person name="Merkel B.J."/>
            <person name="Hornburger P."/>
            <person name="Mueller R.-W."/>
            <person name="Bruemmer F."/>
            <person name="Labrenz M."/>
            <person name="Spormann A.M."/>
            <person name="Op den Camp H."/>
            <person name="Overmann J."/>
            <person name="Amann R."/>
            <person name="Jetten M.S.M."/>
            <person name="Mascher T."/>
            <person name="Medema M.H."/>
            <person name="Devos D.P."/>
            <person name="Kaster A.-K."/>
            <person name="Ovreas L."/>
            <person name="Rohde M."/>
            <person name="Galperin M.Y."/>
            <person name="Jogler C."/>
        </authorList>
    </citation>
    <scope>NUCLEOTIDE SEQUENCE [LARGE SCALE GENOMIC DNA]</scope>
    <source>
        <strain evidence="18 19">HG15A2</strain>
    </source>
</reference>
<comment type="similarity">
    <text evidence="2 15">Belongs to the cation transport ATPase (P-type) (TC 3.A.3) family. Type IB subfamily.</text>
</comment>
<feature type="transmembrane region" description="Helical" evidence="15">
    <location>
        <begin position="320"/>
        <end position="338"/>
    </location>
</feature>
<keyword evidence="10" id="KW-0460">Magnesium</keyword>
<dbReference type="SFLD" id="SFLDF00027">
    <property type="entry name" value="p-type_atpase"/>
    <property type="match status" value="1"/>
</dbReference>
<dbReference type="PROSITE" id="PS00154">
    <property type="entry name" value="ATPASE_E1_E2"/>
    <property type="match status" value="1"/>
</dbReference>
<dbReference type="SUPFAM" id="SSF56784">
    <property type="entry name" value="HAD-like"/>
    <property type="match status" value="1"/>
</dbReference>
<keyword evidence="5" id="KW-0597">Phosphoprotein</keyword>
<dbReference type="InterPro" id="IPR001757">
    <property type="entry name" value="P_typ_ATPase"/>
</dbReference>
<dbReference type="Proteomes" id="UP000319852">
    <property type="component" value="Chromosome"/>
</dbReference>
<feature type="domain" description="P-type ATPase A" evidence="17">
    <location>
        <begin position="203"/>
        <end position="303"/>
    </location>
</feature>
<dbReference type="Gene3D" id="3.40.50.1000">
    <property type="entry name" value="HAD superfamily/HAD-like"/>
    <property type="match status" value="1"/>
</dbReference>
<keyword evidence="14 15" id="KW-0472">Membrane</keyword>
<protein>
    <submittedName>
        <fullName evidence="18">Putative copper-exporting P-type ATPase V</fullName>
    </submittedName>
</protein>
<feature type="transmembrane region" description="Helical" evidence="15">
    <location>
        <begin position="683"/>
        <end position="701"/>
    </location>
</feature>
<dbReference type="OrthoDB" id="211392at2"/>
<feature type="transmembrane region" description="Helical" evidence="15">
    <location>
        <begin position="350"/>
        <end position="376"/>
    </location>
</feature>
<proteinExistence type="inferred from homology"/>
<dbReference type="InterPro" id="IPR027256">
    <property type="entry name" value="P-typ_ATPase_IB"/>
</dbReference>
<dbReference type="GO" id="GO:0005524">
    <property type="term" value="F:ATP binding"/>
    <property type="evidence" value="ECO:0007669"/>
    <property type="project" value="UniProtKB-UniRule"/>
</dbReference>
<dbReference type="SUPFAM" id="SSF81653">
    <property type="entry name" value="Calcium ATPase, transduction domain A"/>
    <property type="match status" value="1"/>
</dbReference>
<dbReference type="InterPro" id="IPR059000">
    <property type="entry name" value="ATPase_P-type_domA"/>
</dbReference>
<dbReference type="Pfam" id="PF00122">
    <property type="entry name" value="E1-E2_ATPase"/>
    <property type="match status" value="1"/>
</dbReference>
<name>A0A517MV71_9BACT</name>
<evidence type="ECO:0000256" key="9">
    <source>
        <dbReference type="ARBA" id="ARBA00022840"/>
    </source>
</evidence>